<evidence type="ECO:0000256" key="8">
    <source>
        <dbReference type="RuleBase" id="RU003905"/>
    </source>
</evidence>
<dbReference type="InterPro" id="IPR019926">
    <property type="entry name" value="Ribosomal_uL3_CS"/>
</dbReference>
<keyword evidence="3" id="KW-0809">Transit peptide</keyword>
<dbReference type="SUPFAM" id="SSF50447">
    <property type="entry name" value="Translation proteins"/>
    <property type="match status" value="1"/>
</dbReference>
<gene>
    <name evidence="10" type="ORF">BASA50_009856</name>
</gene>
<keyword evidence="6 8" id="KW-0687">Ribonucleoprotein</keyword>
<comment type="similarity">
    <text evidence="2 8">Belongs to the universal ribosomal protein uL3 family.</text>
</comment>
<organism evidence="10 11">
    <name type="scientific">Batrachochytrium salamandrivorans</name>
    <dbReference type="NCBI Taxonomy" id="1357716"/>
    <lineage>
        <taxon>Eukaryota</taxon>
        <taxon>Fungi</taxon>
        <taxon>Fungi incertae sedis</taxon>
        <taxon>Chytridiomycota</taxon>
        <taxon>Chytridiomycota incertae sedis</taxon>
        <taxon>Chytridiomycetes</taxon>
        <taxon>Rhizophydiales</taxon>
        <taxon>Rhizophydiales incertae sedis</taxon>
        <taxon>Batrachochytrium</taxon>
    </lineage>
</organism>
<evidence type="ECO:0000256" key="7">
    <source>
        <dbReference type="ARBA" id="ARBA00035209"/>
    </source>
</evidence>
<evidence type="ECO:0000313" key="10">
    <source>
        <dbReference type="EMBL" id="KAH6589764.1"/>
    </source>
</evidence>
<dbReference type="InterPro" id="IPR019927">
    <property type="entry name" value="Ribosomal_uL3_bac/org-type"/>
</dbReference>
<dbReference type="Gene3D" id="2.40.30.10">
    <property type="entry name" value="Translation factors"/>
    <property type="match status" value="2"/>
</dbReference>
<evidence type="ECO:0000256" key="2">
    <source>
        <dbReference type="ARBA" id="ARBA00006540"/>
    </source>
</evidence>
<comment type="caution">
    <text evidence="10">The sequence shown here is derived from an EMBL/GenBank/DDBJ whole genome shotgun (WGS) entry which is preliminary data.</text>
</comment>
<dbReference type="InterPro" id="IPR000597">
    <property type="entry name" value="Ribosomal_uL3"/>
</dbReference>
<comment type="subcellular location">
    <subcellularLocation>
        <location evidence="1">Mitochondrion</location>
    </subcellularLocation>
</comment>
<keyword evidence="11" id="KW-1185">Reference proteome</keyword>
<feature type="compositionally biased region" description="Basic and acidic residues" evidence="9">
    <location>
        <begin position="365"/>
        <end position="379"/>
    </location>
</feature>
<name>A0ABQ8F0R9_9FUNG</name>
<keyword evidence="5" id="KW-0496">Mitochondrion</keyword>
<dbReference type="HAMAP" id="MF_01325_B">
    <property type="entry name" value="Ribosomal_uL3_B"/>
    <property type="match status" value="1"/>
</dbReference>
<evidence type="ECO:0000256" key="6">
    <source>
        <dbReference type="ARBA" id="ARBA00023274"/>
    </source>
</evidence>
<evidence type="ECO:0000256" key="1">
    <source>
        <dbReference type="ARBA" id="ARBA00004173"/>
    </source>
</evidence>
<dbReference type="InterPro" id="IPR009000">
    <property type="entry name" value="Transl_B-barrel_sf"/>
</dbReference>
<sequence length="379" mass="41362">MNSLVTALSSLRIAAPSRQRLSIPLLPALAAARRIPATSACIILSHLHASTASLATVAPPKVCQTLEESANAFSVHAAKTAGRISKISLRRNPRTVPFFPMSDGTGPTPKPVWTYNSRRTGLVALKKGMTSIFDEWGQMVPVTVLEVSNCQVIRTRFHGGSGKHMVEVGAVSQRRLHRVSRPQLYHFRKYQVAPKKKITEFQVTPDACIPSGVVLSAAHFVPGQFVDVQAKTLGKGFQGVMKRWGFGGLPASHGTSISHRSLGSIGQCQDPGKVWKGKKMPGRMGGVNRTTQNLKVIKIDNRYNLIYVKGGVPGVENCYVRVTDSIKKTWYKKTFPVGSEVPFPTFMGDVSALPRELTAPAPEAGTRDPFSRQRREQDA</sequence>
<accession>A0ABQ8F0R9</accession>
<dbReference type="PANTHER" id="PTHR11229:SF8">
    <property type="entry name" value="LARGE RIBOSOMAL SUBUNIT PROTEIN UL3M"/>
    <property type="match status" value="1"/>
</dbReference>
<evidence type="ECO:0000256" key="9">
    <source>
        <dbReference type="SAM" id="MobiDB-lite"/>
    </source>
</evidence>
<evidence type="ECO:0000256" key="5">
    <source>
        <dbReference type="ARBA" id="ARBA00023128"/>
    </source>
</evidence>
<dbReference type="Pfam" id="PF00297">
    <property type="entry name" value="Ribosomal_L3"/>
    <property type="match status" value="1"/>
</dbReference>
<evidence type="ECO:0000256" key="4">
    <source>
        <dbReference type="ARBA" id="ARBA00022980"/>
    </source>
</evidence>
<keyword evidence="4 8" id="KW-0689">Ribosomal protein</keyword>
<dbReference type="PANTHER" id="PTHR11229">
    <property type="entry name" value="50S RIBOSOMAL PROTEIN L3"/>
    <property type="match status" value="1"/>
</dbReference>
<feature type="region of interest" description="Disordered" evidence="9">
    <location>
        <begin position="354"/>
        <end position="379"/>
    </location>
</feature>
<dbReference type="NCBIfam" id="TIGR03625">
    <property type="entry name" value="L3_bact"/>
    <property type="match status" value="1"/>
</dbReference>
<evidence type="ECO:0000256" key="3">
    <source>
        <dbReference type="ARBA" id="ARBA00022946"/>
    </source>
</evidence>
<dbReference type="Proteomes" id="UP001648503">
    <property type="component" value="Unassembled WGS sequence"/>
</dbReference>
<dbReference type="PROSITE" id="PS00474">
    <property type="entry name" value="RIBOSOMAL_L3"/>
    <property type="match status" value="1"/>
</dbReference>
<evidence type="ECO:0000313" key="11">
    <source>
        <dbReference type="Proteomes" id="UP001648503"/>
    </source>
</evidence>
<protein>
    <recommendedName>
        <fullName evidence="7">Large ribosomal subunit protein uL3m</fullName>
    </recommendedName>
</protein>
<reference evidence="10 11" key="1">
    <citation type="submission" date="2021-02" db="EMBL/GenBank/DDBJ databases">
        <title>Variation within the Batrachochytrium salamandrivorans European outbreak.</title>
        <authorList>
            <person name="Kelly M."/>
            <person name="Pasmans F."/>
            <person name="Shea T.P."/>
            <person name="Munoz J.F."/>
            <person name="Carranza S."/>
            <person name="Cuomo C.A."/>
            <person name="Martel A."/>
        </authorList>
    </citation>
    <scope>NUCLEOTIDE SEQUENCE [LARGE SCALE GENOMIC DNA]</scope>
    <source>
        <strain evidence="10 11">AMFP18/2</strain>
    </source>
</reference>
<dbReference type="EMBL" id="JAFCIX010000441">
    <property type="protein sequence ID" value="KAH6589764.1"/>
    <property type="molecule type" value="Genomic_DNA"/>
</dbReference>
<proteinExistence type="inferred from homology"/>